<dbReference type="HOGENOM" id="CLU_057101_4_0_7"/>
<evidence type="ECO:0000259" key="3">
    <source>
        <dbReference type="Pfam" id="PF01478"/>
    </source>
</evidence>
<feature type="domain" description="Prepilin type IV endopeptidase peptidase" evidence="3">
    <location>
        <begin position="12"/>
        <end position="114"/>
    </location>
</feature>
<dbReference type="Pfam" id="PF01478">
    <property type="entry name" value="Peptidase_A24"/>
    <property type="match status" value="1"/>
</dbReference>
<evidence type="ECO:0000313" key="4">
    <source>
        <dbReference type="EMBL" id="ABK17180.1"/>
    </source>
</evidence>
<dbReference type="STRING" id="335543.Sfum_1491"/>
<dbReference type="GO" id="GO:0005886">
    <property type="term" value="C:plasma membrane"/>
    <property type="evidence" value="ECO:0007669"/>
    <property type="project" value="TreeGrafter"/>
</dbReference>
<dbReference type="InterPro" id="IPR050882">
    <property type="entry name" value="Prepilin_peptidase/N-MTase"/>
</dbReference>
<reference evidence="4 5" key="1">
    <citation type="submission" date="2006-10" db="EMBL/GenBank/DDBJ databases">
        <title>Complete sequence of Syntrophobacter fumaroxidans MPOB.</title>
        <authorList>
            <consortium name="US DOE Joint Genome Institute"/>
            <person name="Copeland A."/>
            <person name="Lucas S."/>
            <person name="Lapidus A."/>
            <person name="Barry K."/>
            <person name="Detter J.C."/>
            <person name="Glavina del Rio T."/>
            <person name="Hammon N."/>
            <person name="Israni S."/>
            <person name="Pitluck S."/>
            <person name="Goltsman E.G."/>
            <person name="Martinez M."/>
            <person name="Schmutz J."/>
            <person name="Larimer F."/>
            <person name="Land M."/>
            <person name="Hauser L."/>
            <person name="Kyrpides N."/>
            <person name="Kim E."/>
            <person name="Boone D.R."/>
            <person name="Brockman F."/>
            <person name="Culley D."/>
            <person name="Ferry J."/>
            <person name="Gunsalus R."/>
            <person name="McInerney M.J."/>
            <person name="Morrison M."/>
            <person name="Plugge C."/>
            <person name="Rohlin L."/>
            <person name="Scholten J."/>
            <person name="Sieber J."/>
            <person name="Stams A.J.M."/>
            <person name="Worm P."/>
            <person name="Henstra A.M."/>
            <person name="Richardson P."/>
        </authorList>
    </citation>
    <scope>NUCLEOTIDE SEQUENCE [LARGE SCALE GENOMIC DNA]</scope>
    <source>
        <strain evidence="5">DSM 10017 / MPOB</strain>
    </source>
</reference>
<evidence type="ECO:0000256" key="1">
    <source>
        <dbReference type="ARBA" id="ARBA00005801"/>
    </source>
</evidence>
<organism evidence="4 5">
    <name type="scientific">Syntrophobacter fumaroxidans (strain DSM 10017 / MPOB)</name>
    <dbReference type="NCBI Taxonomy" id="335543"/>
    <lineage>
        <taxon>Bacteria</taxon>
        <taxon>Pseudomonadati</taxon>
        <taxon>Thermodesulfobacteriota</taxon>
        <taxon>Syntrophobacteria</taxon>
        <taxon>Syntrophobacterales</taxon>
        <taxon>Syntrophobacteraceae</taxon>
        <taxon>Syntrophobacter</taxon>
    </lineage>
</organism>
<feature type="transmembrane region" description="Helical" evidence="2">
    <location>
        <begin position="97"/>
        <end position="119"/>
    </location>
</feature>
<comment type="similarity">
    <text evidence="1">Belongs to the peptidase A24 family.</text>
</comment>
<dbReference type="Gene3D" id="1.20.120.1220">
    <property type="match status" value="1"/>
</dbReference>
<dbReference type="RefSeq" id="WP_011698351.1">
    <property type="nucleotide sequence ID" value="NC_008554.1"/>
</dbReference>
<dbReference type="eggNOG" id="COG1989">
    <property type="taxonomic scope" value="Bacteria"/>
</dbReference>
<evidence type="ECO:0000256" key="2">
    <source>
        <dbReference type="SAM" id="Phobius"/>
    </source>
</evidence>
<gene>
    <name evidence="4" type="ordered locus">Sfum_1491</name>
</gene>
<dbReference type="KEGG" id="sfu:Sfum_1491"/>
<dbReference type="InParanoid" id="A0LIC8"/>
<protein>
    <submittedName>
        <fullName evidence="4">Peptidase A24A, prepilin type IV</fullName>
    </submittedName>
</protein>
<keyword evidence="2" id="KW-0472">Membrane</keyword>
<feature type="transmembrane region" description="Helical" evidence="2">
    <location>
        <begin position="6"/>
        <end position="22"/>
    </location>
</feature>
<feature type="transmembrane region" description="Helical" evidence="2">
    <location>
        <begin position="34"/>
        <end position="52"/>
    </location>
</feature>
<dbReference type="GO" id="GO:0006465">
    <property type="term" value="P:signal peptide processing"/>
    <property type="evidence" value="ECO:0007669"/>
    <property type="project" value="TreeGrafter"/>
</dbReference>
<dbReference type="EMBL" id="CP000478">
    <property type="protein sequence ID" value="ABK17180.1"/>
    <property type="molecule type" value="Genomic_DNA"/>
</dbReference>
<proteinExistence type="inferred from homology"/>
<dbReference type="PANTHER" id="PTHR30487:SF0">
    <property type="entry name" value="PREPILIN LEADER PEPTIDASE_N-METHYLTRANSFERASE-RELATED"/>
    <property type="match status" value="1"/>
</dbReference>
<dbReference type="Proteomes" id="UP000001784">
    <property type="component" value="Chromosome"/>
</dbReference>
<keyword evidence="2" id="KW-1133">Transmembrane helix</keyword>
<dbReference type="OrthoDB" id="5508079at2"/>
<dbReference type="InterPro" id="IPR000045">
    <property type="entry name" value="Prepilin_IV_endopep_pep"/>
</dbReference>
<dbReference type="PANTHER" id="PTHR30487">
    <property type="entry name" value="TYPE 4 PREPILIN-LIKE PROTEINS LEADER PEPTIDE-PROCESSING ENZYME"/>
    <property type="match status" value="1"/>
</dbReference>
<dbReference type="AlphaFoldDB" id="A0LIC8"/>
<feature type="transmembrane region" description="Helical" evidence="2">
    <location>
        <begin position="64"/>
        <end position="85"/>
    </location>
</feature>
<feature type="transmembrane region" description="Helical" evidence="2">
    <location>
        <begin position="158"/>
        <end position="179"/>
    </location>
</feature>
<name>A0LIC8_SYNFM</name>
<dbReference type="GO" id="GO:0004190">
    <property type="term" value="F:aspartic-type endopeptidase activity"/>
    <property type="evidence" value="ECO:0007669"/>
    <property type="project" value="InterPro"/>
</dbReference>
<accession>A0LIC8</accession>
<sequence length="187" mass="19407" precursor="true">MAASLNGILGGLLCVVLIVVAVEDMRKHRIRNVYTFPMVAVGLSFHALSGGLEGLVFSLKGLGLGIVFLIFPYLLGIMGAGDVKLMGAVGSILGSRGVFAAFLLTCVAGGVLAVILMVLNSKHTMKRLSAAWAAARRLPAEGRASGVPPGGDLKRPGLAYGAAIATGTIAFMALEWLGYDVSHLLWS</sequence>
<keyword evidence="2" id="KW-0812">Transmembrane</keyword>
<evidence type="ECO:0000313" key="5">
    <source>
        <dbReference type="Proteomes" id="UP000001784"/>
    </source>
</evidence>
<keyword evidence="5" id="KW-1185">Reference proteome</keyword>